<reference evidence="1 2" key="1">
    <citation type="submission" date="2011-02" db="EMBL/GenBank/DDBJ databases">
        <title>The Genome Sequence of Sphaeroforma arctica JP610.</title>
        <authorList>
            <consortium name="The Broad Institute Genome Sequencing Platform"/>
            <person name="Russ C."/>
            <person name="Cuomo C."/>
            <person name="Young S.K."/>
            <person name="Zeng Q."/>
            <person name="Gargeya S."/>
            <person name="Alvarado L."/>
            <person name="Berlin A."/>
            <person name="Chapman S.B."/>
            <person name="Chen Z."/>
            <person name="Freedman E."/>
            <person name="Gellesch M."/>
            <person name="Goldberg J."/>
            <person name="Griggs A."/>
            <person name="Gujja S."/>
            <person name="Heilman E."/>
            <person name="Heiman D."/>
            <person name="Howarth C."/>
            <person name="Mehta T."/>
            <person name="Neiman D."/>
            <person name="Pearson M."/>
            <person name="Roberts A."/>
            <person name="Saif S."/>
            <person name="Shea T."/>
            <person name="Shenoy N."/>
            <person name="Sisk P."/>
            <person name="Stolte C."/>
            <person name="Sykes S."/>
            <person name="White J."/>
            <person name="Yandava C."/>
            <person name="Burger G."/>
            <person name="Gray M.W."/>
            <person name="Holland P.W.H."/>
            <person name="King N."/>
            <person name="Lang F.B.F."/>
            <person name="Roger A.J."/>
            <person name="Ruiz-Trillo I."/>
            <person name="Haas B."/>
            <person name="Nusbaum C."/>
            <person name="Birren B."/>
        </authorList>
    </citation>
    <scope>NUCLEOTIDE SEQUENCE [LARGE SCALE GENOMIC DNA]</scope>
    <source>
        <strain evidence="1 2">JP610</strain>
    </source>
</reference>
<dbReference type="Gene3D" id="1.10.418.10">
    <property type="entry name" value="Calponin-like domain"/>
    <property type="match status" value="1"/>
</dbReference>
<evidence type="ECO:0000313" key="1">
    <source>
        <dbReference type="EMBL" id="KNC71580.1"/>
    </source>
</evidence>
<accession>A0A0L0F4E8</accession>
<name>A0A0L0F4E8_9EUKA</name>
<dbReference type="AlphaFoldDB" id="A0A0L0F4E8"/>
<sequence length="59" mass="7034">MSRDFINKLDQQYISTHPELVRLLRKGEGINDLLAWDADTVLLKWVNYHLARVCIFFEQ</sequence>
<proteinExistence type="predicted"/>
<dbReference type="InterPro" id="IPR036872">
    <property type="entry name" value="CH_dom_sf"/>
</dbReference>
<protein>
    <submittedName>
        <fullName evidence="1">Uncharacterized protein</fullName>
    </submittedName>
</protein>
<dbReference type="SUPFAM" id="SSF47576">
    <property type="entry name" value="Calponin-homology domain, CH-domain"/>
    <property type="match status" value="1"/>
</dbReference>
<keyword evidence="2" id="KW-1185">Reference proteome</keyword>
<dbReference type="RefSeq" id="XP_014145482.1">
    <property type="nucleotide sequence ID" value="XM_014290007.1"/>
</dbReference>
<dbReference type="OrthoDB" id="431378at2759"/>
<gene>
    <name evidence="1" type="ORF">SARC_15880</name>
</gene>
<dbReference type="Proteomes" id="UP000054560">
    <property type="component" value="Unassembled WGS sequence"/>
</dbReference>
<dbReference type="EMBL" id="KQ248516">
    <property type="protein sequence ID" value="KNC71580.1"/>
    <property type="molecule type" value="Genomic_DNA"/>
</dbReference>
<dbReference type="GeneID" id="25916384"/>
<organism evidence="1 2">
    <name type="scientific">Sphaeroforma arctica JP610</name>
    <dbReference type="NCBI Taxonomy" id="667725"/>
    <lineage>
        <taxon>Eukaryota</taxon>
        <taxon>Ichthyosporea</taxon>
        <taxon>Ichthyophonida</taxon>
        <taxon>Sphaeroforma</taxon>
    </lineage>
</organism>
<evidence type="ECO:0000313" key="2">
    <source>
        <dbReference type="Proteomes" id="UP000054560"/>
    </source>
</evidence>